<dbReference type="Proteomes" id="UP001054252">
    <property type="component" value="Unassembled WGS sequence"/>
</dbReference>
<dbReference type="AlphaFoldDB" id="A0AAV5MPL6"/>
<organism evidence="2 3">
    <name type="scientific">Rubroshorea leprosula</name>
    <dbReference type="NCBI Taxonomy" id="152421"/>
    <lineage>
        <taxon>Eukaryota</taxon>
        <taxon>Viridiplantae</taxon>
        <taxon>Streptophyta</taxon>
        <taxon>Embryophyta</taxon>
        <taxon>Tracheophyta</taxon>
        <taxon>Spermatophyta</taxon>
        <taxon>Magnoliopsida</taxon>
        <taxon>eudicotyledons</taxon>
        <taxon>Gunneridae</taxon>
        <taxon>Pentapetalae</taxon>
        <taxon>rosids</taxon>
        <taxon>malvids</taxon>
        <taxon>Malvales</taxon>
        <taxon>Dipterocarpaceae</taxon>
        <taxon>Rubroshorea</taxon>
    </lineage>
</organism>
<accession>A0AAV5MPL6</accession>
<feature type="compositionally biased region" description="Basic and acidic residues" evidence="1">
    <location>
        <begin position="1"/>
        <end position="10"/>
    </location>
</feature>
<sequence>MAHQGDDSGADRSFGGGGDLGDAPSLEHGTVSPLLPPQSGKSACIFTARSCLDFPFLT</sequence>
<gene>
    <name evidence="2" type="ORF">SLEP1_g58143</name>
</gene>
<dbReference type="EMBL" id="BPVZ01000503">
    <property type="protein sequence ID" value="GKV51495.1"/>
    <property type="molecule type" value="Genomic_DNA"/>
</dbReference>
<keyword evidence="3" id="KW-1185">Reference proteome</keyword>
<proteinExistence type="predicted"/>
<reference evidence="2 3" key="1">
    <citation type="journal article" date="2021" name="Commun. Biol.">
        <title>The genome of Shorea leprosula (Dipterocarpaceae) highlights the ecological relevance of drought in aseasonal tropical rainforests.</title>
        <authorList>
            <person name="Ng K.K.S."/>
            <person name="Kobayashi M.J."/>
            <person name="Fawcett J.A."/>
            <person name="Hatakeyama M."/>
            <person name="Paape T."/>
            <person name="Ng C.H."/>
            <person name="Ang C.C."/>
            <person name="Tnah L.H."/>
            <person name="Lee C.T."/>
            <person name="Nishiyama T."/>
            <person name="Sese J."/>
            <person name="O'Brien M.J."/>
            <person name="Copetti D."/>
            <person name="Mohd Noor M.I."/>
            <person name="Ong R.C."/>
            <person name="Putra M."/>
            <person name="Sireger I.Z."/>
            <person name="Indrioko S."/>
            <person name="Kosugi Y."/>
            <person name="Izuno A."/>
            <person name="Isagi Y."/>
            <person name="Lee S.L."/>
            <person name="Shimizu K.K."/>
        </authorList>
    </citation>
    <scope>NUCLEOTIDE SEQUENCE [LARGE SCALE GENOMIC DNA]</scope>
    <source>
        <strain evidence="2">214</strain>
    </source>
</reference>
<feature type="region of interest" description="Disordered" evidence="1">
    <location>
        <begin position="1"/>
        <end position="39"/>
    </location>
</feature>
<evidence type="ECO:0000256" key="1">
    <source>
        <dbReference type="SAM" id="MobiDB-lite"/>
    </source>
</evidence>
<protein>
    <submittedName>
        <fullName evidence="2">Uncharacterized protein</fullName>
    </submittedName>
</protein>
<name>A0AAV5MPL6_9ROSI</name>
<comment type="caution">
    <text evidence="2">The sequence shown here is derived from an EMBL/GenBank/DDBJ whole genome shotgun (WGS) entry which is preliminary data.</text>
</comment>
<evidence type="ECO:0000313" key="2">
    <source>
        <dbReference type="EMBL" id="GKV51495.1"/>
    </source>
</evidence>
<evidence type="ECO:0000313" key="3">
    <source>
        <dbReference type="Proteomes" id="UP001054252"/>
    </source>
</evidence>